<comment type="caution">
    <text evidence="1">The sequence shown here is derived from an EMBL/GenBank/DDBJ whole genome shotgun (WGS) entry which is preliminary data.</text>
</comment>
<protein>
    <submittedName>
        <fullName evidence="1">Uncharacterized protein</fullName>
    </submittedName>
</protein>
<dbReference type="Proteomes" id="UP001143545">
    <property type="component" value="Unassembled WGS sequence"/>
</dbReference>
<evidence type="ECO:0000313" key="1">
    <source>
        <dbReference type="EMBL" id="GLB52196.1"/>
    </source>
</evidence>
<dbReference type="EMBL" id="BRVP01000007">
    <property type="protein sequence ID" value="GLB52196.1"/>
    <property type="molecule type" value="Genomic_DNA"/>
</dbReference>
<accession>A0A9W6B456</accession>
<evidence type="ECO:0000313" key="2">
    <source>
        <dbReference type="Proteomes" id="UP001143545"/>
    </source>
</evidence>
<sequence>MGNQNVQWGRGIGANPTNNISPSNGFFLTANGNDQKMYNFMLKTKVYINPNLEWEVIAIPIYKMDVVRLDLLNIPVATIDDSLPEKKFKNGSFATKLNLNGGPDGASLSYYNGYSTSPGVNTGYDQEVGPYAFNQPYKMQVFGGDFMHRFAGKSDGKDADPSNELLISAEAAYSKIENNDDEGFIPQSNLEFSAGFIKQFWNSTKLDNFTLIMAYKGKYTPNFEIAASDDTEKLLSQQLFGQFKGYVQGVTGIFTKTWMNQKLKLTLVTNYVITPQPDGDSTGHSFLIYPQANWEINDDLIASGGYFNLDGAGSNVAGPLLNGAFLGLKYRLKIK</sequence>
<organism evidence="1 2">
    <name type="scientific">Neptunitalea chrysea</name>
    <dbReference type="NCBI Taxonomy" id="1647581"/>
    <lineage>
        <taxon>Bacteria</taxon>
        <taxon>Pseudomonadati</taxon>
        <taxon>Bacteroidota</taxon>
        <taxon>Flavobacteriia</taxon>
        <taxon>Flavobacteriales</taxon>
        <taxon>Flavobacteriaceae</taxon>
        <taxon>Neptunitalea</taxon>
    </lineage>
</organism>
<proteinExistence type="predicted"/>
<keyword evidence="2" id="KW-1185">Reference proteome</keyword>
<reference evidence="1" key="1">
    <citation type="submission" date="2022-07" db="EMBL/GenBank/DDBJ databases">
        <title>Taxonomy of Novel Oxalotrophic and Methylotrophic Bacteria.</title>
        <authorList>
            <person name="Sahin N."/>
            <person name="Tani A."/>
        </authorList>
    </citation>
    <scope>NUCLEOTIDE SEQUENCE</scope>
    <source>
        <strain evidence="1">AM327</strain>
    </source>
</reference>
<dbReference type="AlphaFoldDB" id="A0A9W6B456"/>
<gene>
    <name evidence="1" type="ORF">NBRC110019_12350</name>
</gene>
<name>A0A9W6B456_9FLAO</name>
<dbReference type="RefSeq" id="WP_281753354.1">
    <property type="nucleotide sequence ID" value="NZ_BRVP01000007.1"/>
</dbReference>